<comment type="similarity">
    <text evidence="2">Belongs to the ribonuclease III family.</text>
</comment>
<accession>A0A2M6WZL3</accession>
<evidence type="ECO:0000256" key="10">
    <source>
        <dbReference type="SAM" id="MobiDB-lite"/>
    </source>
</evidence>
<keyword evidence="9" id="KW-0819">tRNA processing</keyword>
<keyword evidence="5 9" id="KW-0540">Nuclease</keyword>
<comment type="cofactor">
    <cofactor evidence="9">
        <name>Mg(2+)</name>
        <dbReference type="ChEBI" id="CHEBI:18420"/>
    </cofactor>
</comment>
<evidence type="ECO:0000256" key="2">
    <source>
        <dbReference type="ARBA" id="ARBA00010183"/>
    </source>
</evidence>
<organism evidence="13 14">
    <name type="scientific">Candidatus Andersenbacteria bacterium CG10_big_fil_rev_8_21_14_0_10_54_11</name>
    <dbReference type="NCBI Taxonomy" id="1974485"/>
    <lineage>
        <taxon>Bacteria</taxon>
        <taxon>Candidatus Anderseniibacteriota</taxon>
    </lineage>
</organism>
<keyword evidence="8 9" id="KW-0694">RNA-binding</keyword>
<feature type="active site" evidence="9">
    <location>
        <position position="123"/>
    </location>
</feature>
<comment type="catalytic activity">
    <reaction evidence="1 9">
        <text>Endonucleolytic cleavage to 5'-phosphomonoester.</text>
        <dbReference type="EC" id="3.1.26.3"/>
    </reaction>
</comment>
<name>A0A2M6WZL3_9BACT</name>
<reference evidence="14" key="1">
    <citation type="submission" date="2017-09" db="EMBL/GenBank/DDBJ databases">
        <title>Depth-based differentiation of microbial function through sediment-hosted aquifers and enrichment of novel symbionts in the deep terrestrial subsurface.</title>
        <authorList>
            <person name="Probst A.J."/>
            <person name="Ladd B."/>
            <person name="Jarett J.K."/>
            <person name="Geller-Mcgrath D.E."/>
            <person name="Sieber C.M.K."/>
            <person name="Emerson J.B."/>
            <person name="Anantharaman K."/>
            <person name="Thomas B.C."/>
            <person name="Malmstrom R."/>
            <person name="Stieglmeier M."/>
            <person name="Klingl A."/>
            <person name="Woyke T."/>
            <person name="Ryan C.M."/>
            <person name="Banfield J.F."/>
        </authorList>
    </citation>
    <scope>NUCLEOTIDE SEQUENCE [LARGE SCALE GENOMIC DNA]</scope>
</reference>
<dbReference type="HAMAP" id="MF_00104">
    <property type="entry name" value="RNase_III"/>
    <property type="match status" value="1"/>
</dbReference>
<evidence type="ECO:0000256" key="4">
    <source>
        <dbReference type="ARBA" id="ARBA00022664"/>
    </source>
</evidence>
<dbReference type="GO" id="GO:0003725">
    <property type="term" value="F:double-stranded RNA binding"/>
    <property type="evidence" value="ECO:0007669"/>
    <property type="project" value="TreeGrafter"/>
</dbReference>
<dbReference type="Pfam" id="PF14622">
    <property type="entry name" value="Ribonucleas_3_3"/>
    <property type="match status" value="1"/>
</dbReference>
<dbReference type="PROSITE" id="PS00517">
    <property type="entry name" value="RNASE_3_1"/>
    <property type="match status" value="1"/>
</dbReference>
<evidence type="ECO:0000256" key="5">
    <source>
        <dbReference type="ARBA" id="ARBA00022722"/>
    </source>
</evidence>
<evidence type="ECO:0000256" key="3">
    <source>
        <dbReference type="ARBA" id="ARBA00022552"/>
    </source>
</evidence>
<evidence type="ECO:0000256" key="7">
    <source>
        <dbReference type="ARBA" id="ARBA00022801"/>
    </source>
</evidence>
<dbReference type="GO" id="GO:0010468">
    <property type="term" value="P:regulation of gene expression"/>
    <property type="evidence" value="ECO:0007669"/>
    <property type="project" value="TreeGrafter"/>
</dbReference>
<dbReference type="Proteomes" id="UP000230731">
    <property type="component" value="Unassembled WGS sequence"/>
</dbReference>
<comment type="subcellular location">
    <subcellularLocation>
        <location evidence="9">Cytoplasm</location>
    </subcellularLocation>
</comment>
<keyword evidence="9" id="KW-0460">Magnesium</keyword>
<feature type="active site" evidence="9">
    <location>
        <position position="52"/>
    </location>
</feature>
<dbReference type="CDD" id="cd00593">
    <property type="entry name" value="RIBOc"/>
    <property type="match status" value="1"/>
</dbReference>
<evidence type="ECO:0000259" key="11">
    <source>
        <dbReference type="PROSITE" id="PS50137"/>
    </source>
</evidence>
<dbReference type="GO" id="GO:0019843">
    <property type="term" value="F:rRNA binding"/>
    <property type="evidence" value="ECO:0007669"/>
    <property type="project" value="UniProtKB-KW"/>
</dbReference>
<dbReference type="GO" id="GO:0046872">
    <property type="term" value="F:metal ion binding"/>
    <property type="evidence" value="ECO:0007669"/>
    <property type="project" value="UniProtKB-KW"/>
</dbReference>
<keyword evidence="3 9" id="KW-0698">rRNA processing</keyword>
<feature type="domain" description="RNase III" evidence="12">
    <location>
        <begin position="6"/>
        <end position="134"/>
    </location>
</feature>
<evidence type="ECO:0000256" key="8">
    <source>
        <dbReference type="ARBA" id="ARBA00022884"/>
    </source>
</evidence>
<feature type="binding site" evidence="9">
    <location>
        <position position="123"/>
    </location>
    <ligand>
        <name>Mg(2+)</name>
        <dbReference type="ChEBI" id="CHEBI:18420"/>
    </ligand>
</feature>
<dbReference type="InterPro" id="IPR000999">
    <property type="entry name" value="RNase_III_dom"/>
</dbReference>
<feature type="region of interest" description="Disordered" evidence="10">
    <location>
        <begin position="205"/>
        <end position="233"/>
    </location>
</feature>
<keyword evidence="9" id="KW-0479">Metal-binding</keyword>
<dbReference type="AlphaFoldDB" id="A0A2M6WZL3"/>
<dbReference type="Gene3D" id="1.10.1520.10">
    <property type="entry name" value="Ribonuclease III domain"/>
    <property type="match status" value="1"/>
</dbReference>
<keyword evidence="9" id="KW-0963">Cytoplasm</keyword>
<dbReference type="PANTHER" id="PTHR11207:SF0">
    <property type="entry name" value="RIBONUCLEASE 3"/>
    <property type="match status" value="1"/>
</dbReference>
<comment type="caution">
    <text evidence="13">The sequence shown here is derived from an EMBL/GenBank/DDBJ whole genome shotgun (WGS) entry which is preliminary data.</text>
</comment>
<keyword evidence="7 9" id="KW-0378">Hydrolase</keyword>
<dbReference type="EMBL" id="PEZP01000022">
    <property type="protein sequence ID" value="PIT98226.1"/>
    <property type="molecule type" value="Genomic_DNA"/>
</dbReference>
<sequence length="233" mass="26233">MGGQDLSAFEKIIDVTFQNKDLLLQAFVHRSYLNEHKDFRLDHNERLEFLGDAVLELAVTEHLYAHYNLPEGELTNLRAAIVRGDMLSQVADEISMGDYMLLSRGEQKGSEKARQYILANAFEALIGSLYLDQGYAASKEFIDRYIVAKLPGVMELGLHVDAKSKFQELAQERYRITPSYRVLSEEGLDHDKQFVIGVFLGSRQMGEGSGSSKQEAQQVAARRALKKLQDSTA</sequence>
<evidence type="ECO:0000256" key="9">
    <source>
        <dbReference type="HAMAP-Rule" id="MF_00104"/>
    </source>
</evidence>
<dbReference type="GO" id="GO:0008033">
    <property type="term" value="P:tRNA processing"/>
    <property type="evidence" value="ECO:0007669"/>
    <property type="project" value="UniProtKB-KW"/>
</dbReference>
<comment type="subunit">
    <text evidence="9">Homodimer.</text>
</comment>
<dbReference type="GO" id="GO:0004525">
    <property type="term" value="F:ribonuclease III activity"/>
    <property type="evidence" value="ECO:0007669"/>
    <property type="project" value="UniProtKB-UniRule"/>
</dbReference>
<evidence type="ECO:0000313" key="13">
    <source>
        <dbReference type="EMBL" id="PIT98226.1"/>
    </source>
</evidence>
<feature type="domain" description="DRBM" evidence="11">
    <location>
        <begin position="161"/>
        <end position="230"/>
    </location>
</feature>
<dbReference type="PROSITE" id="PS50142">
    <property type="entry name" value="RNASE_3_2"/>
    <property type="match status" value="1"/>
</dbReference>
<dbReference type="NCBIfam" id="TIGR02191">
    <property type="entry name" value="RNaseIII"/>
    <property type="match status" value="1"/>
</dbReference>
<keyword evidence="9" id="KW-0699">rRNA-binding</keyword>
<keyword evidence="6 9" id="KW-0255">Endonuclease</keyword>
<dbReference type="SMART" id="SM00535">
    <property type="entry name" value="RIBOc"/>
    <property type="match status" value="1"/>
</dbReference>
<dbReference type="FunFam" id="1.10.1520.10:FF:000001">
    <property type="entry name" value="Ribonuclease 3"/>
    <property type="match status" value="1"/>
</dbReference>
<evidence type="ECO:0000259" key="12">
    <source>
        <dbReference type="PROSITE" id="PS50142"/>
    </source>
</evidence>
<dbReference type="InterPro" id="IPR036389">
    <property type="entry name" value="RNase_III_sf"/>
</dbReference>
<dbReference type="InterPro" id="IPR014720">
    <property type="entry name" value="dsRBD_dom"/>
</dbReference>
<dbReference type="Gene3D" id="3.30.160.20">
    <property type="match status" value="1"/>
</dbReference>
<evidence type="ECO:0000256" key="6">
    <source>
        <dbReference type="ARBA" id="ARBA00022759"/>
    </source>
</evidence>
<gene>
    <name evidence="9 13" type="primary">rnc</name>
    <name evidence="13" type="ORF">COT71_01860</name>
</gene>
<dbReference type="SUPFAM" id="SSF54768">
    <property type="entry name" value="dsRNA-binding domain-like"/>
    <property type="match status" value="1"/>
</dbReference>
<dbReference type="SMART" id="SM00358">
    <property type="entry name" value="DSRM"/>
    <property type="match status" value="1"/>
</dbReference>
<dbReference type="GO" id="GO:0006364">
    <property type="term" value="P:rRNA processing"/>
    <property type="evidence" value="ECO:0007669"/>
    <property type="project" value="UniProtKB-UniRule"/>
</dbReference>
<evidence type="ECO:0000256" key="1">
    <source>
        <dbReference type="ARBA" id="ARBA00000109"/>
    </source>
</evidence>
<feature type="binding site" evidence="9">
    <location>
        <position position="120"/>
    </location>
    <ligand>
        <name>Mg(2+)</name>
        <dbReference type="ChEBI" id="CHEBI:18420"/>
    </ligand>
</feature>
<dbReference type="EC" id="3.1.26.3" evidence="9"/>
<dbReference type="GO" id="GO:0006397">
    <property type="term" value="P:mRNA processing"/>
    <property type="evidence" value="ECO:0007669"/>
    <property type="project" value="UniProtKB-UniRule"/>
</dbReference>
<dbReference type="PANTHER" id="PTHR11207">
    <property type="entry name" value="RIBONUCLEASE III"/>
    <property type="match status" value="1"/>
</dbReference>
<dbReference type="GO" id="GO:0005737">
    <property type="term" value="C:cytoplasm"/>
    <property type="evidence" value="ECO:0007669"/>
    <property type="project" value="UniProtKB-SubCell"/>
</dbReference>
<dbReference type="PROSITE" id="PS50137">
    <property type="entry name" value="DS_RBD"/>
    <property type="match status" value="1"/>
</dbReference>
<proteinExistence type="inferred from homology"/>
<dbReference type="InterPro" id="IPR011907">
    <property type="entry name" value="RNase_III"/>
</dbReference>
<evidence type="ECO:0000313" key="14">
    <source>
        <dbReference type="Proteomes" id="UP000230731"/>
    </source>
</evidence>
<dbReference type="SUPFAM" id="SSF69065">
    <property type="entry name" value="RNase III domain-like"/>
    <property type="match status" value="1"/>
</dbReference>
<feature type="binding site" evidence="9">
    <location>
        <position position="48"/>
    </location>
    <ligand>
        <name>Mg(2+)</name>
        <dbReference type="ChEBI" id="CHEBI:18420"/>
    </ligand>
</feature>
<keyword evidence="4 9" id="KW-0507">mRNA processing</keyword>
<comment type="function">
    <text evidence="9">Digests double-stranded RNA. Involved in the processing of primary rRNA transcript to yield the immediate precursors to the large and small rRNAs (23S and 16S). Processes some mRNAs, and tRNAs when they are encoded in the rRNA operon. Processes pre-crRNA and tracrRNA of type II CRISPR loci if present in the organism.</text>
</comment>
<dbReference type="CDD" id="cd10845">
    <property type="entry name" value="DSRM_RNAse_III_family"/>
    <property type="match status" value="1"/>
</dbReference>
<dbReference type="Pfam" id="PF00035">
    <property type="entry name" value="dsrm"/>
    <property type="match status" value="1"/>
</dbReference>
<protein>
    <recommendedName>
        <fullName evidence="9">Ribonuclease 3</fullName>
        <ecNumber evidence="9">3.1.26.3</ecNumber>
    </recommendedName>
    <alternativeName>
        <fullName evidence="9">Ribonuclease III</fullName>
        <shortName evidence="9">RNase III</shortName>
    </alternativeName>
</protein>